<gene>
    <name evidence="3" type="ORF">WJX75_004555</name>
</gene>
<sequence>MEASEPPSGSWRDDLQGPSTPDRGVDVPIDLHPHTVVLADQFCTGGSLEPNSPIYITPPSAAILQSLCKNSDTSASPSQVPVFGELTLPACKPGVLTVDFLGSEMPSRADLLAAQPRMIGGKRRKTGGANNKQKRAKVDKMPESPEAADAAASFANSGGFDVPVILVPSLAAFSKPVPSTAILIEVQPAAAAEEHLEPSAQGAKDAPEQHSEPSARKARKTPEILSEPSAREAKATALQPKDACTPGQLPEIFGADIGADPMAMDDDLALLDSDLASAWHHEATDIRGNMAEPRRLSFGQQLGSQELPEGSQPQGRRLSIPSPWCPSTTPQLFLTPSSRHVRQAEVFQGASPEGFPHGHGQVVGHEIAPRRAQMHTPVPMHGSEQRFTPRNGNYAGSQPFFMLPAGAHRSPVADLELLELRQIAANLQRLLCLNLSGRDDSAADPAGVAASQSLLLLLETLQRIPITWQLLQQSQVAVCVRACCQHGNQHVALTSRHLLEKWQLILDAMGYDQAFNRGNARQPPAQQHRSDQRQQVRHGMLSQLFNEELQLGSSMGGAPYTMEGTAAMHEADAIALRSFPELGGGGVPMETAPDRGLSLPDGGALASPGRFARSASSRPAQAARYASSPDVLWPHLAPSEPLTRAATVAAVPAPLLGGGRARPRPQAAGKGAKGTAADARLAAKQKKPAGPAKKAAAASRDKGERVRGIAALEAQLQKLKADAARSGDLDWPSDLEVLPEPDAVNIASQNPWLPTTVLPGPQRHAHRTRAQDNLPGGGNRQAPASASLAADLSEDHRFWSTQPGMDVAGLGAMTESDRDPEEDEPSYTNTRTTRQAKTGGRARQNRPRQTRRASRRPGGSAATGEGTRGATPSSTEDGSRKRGLCDKALWTDAEKARYIAVLQDHGRSLERLCAAFPNKSKSAVSKFYGNNKERLGLDIVLEQAGFDEVPQ</sequence>
<feature type="compositionally biased region" description="Low complexity" evidence="1">
    <location>
        <begin position="782"/>
        <end position="791"/>
    </location>
</feature>
<feature type="region of interest" description="Disordered" evidence="1">
    <location>
        <begin position="751"/>
        <end position="882"/>
    </location>
</feature>
<protein>
    <recommendedName>
        <fullName evidence="2">TFIIS N-terminal domain-containing protein</fullName>
    </recommendedName>
</protein>
<dbReference type="Pfam" id="PF08711">
    <property type="entry name" value="Med26"/>
    <property type="match status" value="1"/>
</dbReference>
<evidence type="ECO:0000313" key="3">
    <source>
        <dbReference type="EMBL" id="KAK9908226.1"/>
    </source>
</evidence>
<accession>A0ABR2YNP6</accession>
<evidence type="ECO:0000256" key="1">
    <source>
        <dbReference type="SAM" id="MobiDB-lite"/>
    </source>
</evidence>
<feature type="region of interest" description="Disordered" evidence="1">
    <location>
        <begin position="121"/>
        <end position="145"/>
    </location>
</feature>
<feature type="region of interest" description="Disordered" evidence="1">
    <location>
        <begin position="585"/>
        <end position="628"/>
    </location>
</feature>
<feature type="compositionally biased region" description="Low complexity" evidence="1">
    <location>
        <begin position="667"/>
        <end position="679"/>
    </location>
</feature>
<comment type="caution">
    <text evidence="3">The sequence shown here is derived from an EMBL/GenBank/DDBJ whole genome shotgun (WGS) entry which is preliminary data.</text>
</comment>
<dbReference type="EMBL" id="JALJOT010000008">
    <property type="protein sequence ID" value="KAK9908226.1"/>
    <property type="molecule type" value="Genomic_DNA"/>
</dbReference>
<feature type="compositionally biased region" description="Basic residues" evidence="1">
    <location>
        <begin position="843"/>
        <end position="855"/>
    </location>
</feature>
<evidence type="ECO:0000313" key="4">
    <source>
        <dbReference type="Proteomes" id="UP001491310"/>
    </source>
</evidence>
<feature type="compositionally biased region" description="Basic and acidic residues" evidence="1">
    <location>
        <begin position="205"/>
        <end position="215"/>
    </location>
</feature>
<feature type="region of interest" description="Disordered" evidence="1">
    <location>
        <begin position="1"/>
        <end position="28"/>
    </location>
</feature>
<feature type="compositionally biased region" description="Basic residues" evidence="1">
    <location>
        <begin position="121"/>
        <end position="135"/>
    </location>
</feature>
<dbReference type="Gene3D" id="1.20.930.10">
    <property type="entry name" value="Conserved domain common to transcription factors TFIIS, elongin A, CRSP70"/>
    <property type="match status" value="1"/>
</dbReference>
<dbReference type="SUPFAM" id="SSF47676">
    <property type="entry name" value="Conserved domain common to transcription factors TFIIS, elongin A, CRSP70"/>
    <property type="match status" value="1"/>
</dbReference>
<reference evidence="3 4" key="1">
    <citation type="journal article" date="2024" name="Nat. Commun.">
        <title>Phylogenomics reveals the evolutionary origins of lichenization in chlorophyte algae.</title>
        <authorList>
            <person name="Puginier C."/>
            <person name="Libourel C."/>
            <person name="Otte J."/>
            <person name="Skaloud P."/>
            <person name="Haon M."/>
            <person name="Grisel S."/>
            <person name="Petersen M."/>
            <person name="Berrin J.G."/>
            <person name="Delaux P.M."/>
            <person name="Dal Grande F."/>
            <person name="Keller J."/>
        </authorList>
    </citation>
    <scope>NUCLEOTIDE SEQUENCE [LARGE SCALE GENOMIC DNA]</scope>
    <source>
        <strain evidence="3 4">SAG 216-7</strain>
    </source>
</reference>
<feature type="compositionally biased region" description="Low complexity" evidence="1">
    <location>
        <begin position="606"/>
        <end position="628"/>
    </location>
</feature>
<feature type="region of interest" description="Disordered" evidence="1">
    <location>
        <begin position="193"/>
        <end position="247"/>
    </location>
</feature>
<proteinExistence type="predicted"/>
<dbReference type="InterPro" id="IPR017923">
    <property type="entry name" value="TFIIS_N"/>
</dbReference>
<feature type="region of interest" description="Disordered" evidence="1">
    <location>
        <begin position="516"/>
        <end position="535"/>
    </location>
</feature>
<evidence type="ECO:0000259" key="2">
    <source>
        <dbReference type="Pfam" id="PF08711"/>
    </source>
</evidence>
<dbReference type="InterPro" id="IPR035441">
    <property type="entry name" value="TFIIS/LEDGF_dom_sf"/>
</dbReference>
<feature type="domain" description="TFIIS N-terminal" evidence="2">
    <location>
        <begin position="457"/>
        <end position="503"/>
    </location>
</feature>
<feature type="region of interest" description="Disordered" evidence="1">
    <location>
        <begin position="655"/>
        <end position="704"/>
    </location>
</feature>
<dbReference type="Gene3D" id="1.20.58.1880">
    <property type="match status" value="1"/>
</dbReference>
<dbReference type="Proteomes" id="UP001491310">
    <property type="component" value="Unassembled WGS sequence"/>
</dbReference>
<organism evidence="3 4">
    <name type="scientific">Coccomyxa subellipsoidea</name>
    <dbReference type="NCBI Taxonomy" id="248742"/>
    <lineage>
        <taxon>Eukaryota</taxon>
        <taxon>Viridiplantae</taxon>
        <taxon>Chlorophyta</taxon>
        <taxon>core chlorophytes</taxon>
        <taxon>Trebouxiophyceae</taxon>
        <taxon>Trebouxiophyceae incertae sedis</taxon>
        <taxon>Coccomyxaceae</taxon>
        <taxon>Coccomyxa</taxon>
    </lineage>
</organism>
<name>A0ABR2YNP6_9CHLO</name>
<keyword evidence="4" id="KW-1185">Reference proteome</keyword>
<feature type="compositionally biased region" description="Low complexity" evidence="1">
    <location>
        <begin position="688"/>
        <end position="698"/>
    </location>
</feature>
<feature type="compositionally biased region" description="Polar residues" evidence="1">
    <location>
        <begin position="827"/>
        <end position="836"/>
    </location>
</feature>